<evidence type="ECO:0000256" key="1">
    <source>
        <dbReference type="SAM" id="MobiDB-lite"/>
    </source>
</evidence>
<evidence type="ECO:0000313" key="2">
    <source>
        <dbReference type="EMBL" id="KAJ4370758.1"/>
    </source>
</evidence>
<feature type="compositionally biased region" description="Acidic residues" evidence="1">
    <location>
        <begin position="82"/>
        <end position="101"/>
    </location>
</feature>
<evidence type="ECO:0008006" key="4">
    <source>
        <dbReference type="Google" id="ProtNLM"/>
    </source>
</evidence>
<gene>
    <name evidence="2" type="ORF">N0V83_005280</name>
</gene>
<dbReference type="EMBL" id="JAPEUY010000008">
    <property type="protein sequence ID" value="KAJ4370758.1"/>
    <property type="molecule type" value="Genomic_DNA"/>
</dbReference>
<dbReference type="OrthoDB" id="3787000at2759"/>
<protein>
    <recommendedName>
        <fullName evidence="4">BTB domain-containing protein</fullName>
    </recommendedName>
</protein>
<proteinExistence type="predicted"/>
<dbReference type="AlphaFoldDB" id="A0A9W8Y8N5"/>
<keyword evidence="3" id="KW-1185">Reference proteome</keyword>
<comment type="caution">
    <text evidence="2">The sequence shown here is derived from an EMBL/GenBank/DDBJ whole genome shotgun (WGS) entry which is preliminary data.</text>
</comment>
<name>A0A9W8Y8N5_9PLEO</name>
<reference evidence="2" key="1">
    <citation type="submission" date="2022-10" db="EMBL/GenBank/DDBJ databases">
        <title>Tapping the CABI collections for fungal endophytes: first genome assemblies for Collariella, Neodidymelliopsis, Ascochyta clinopodiicola, Didymella pomorum, Didymosphaeria variabile, Neocosmospora piperis and Neocucurbitaria cava.</title>
        <authorList>
            <person name="Hill R."/>
        </authorList>
    </citation>
    <scope>NUCLEOTIDE SEQUENCE</scope>
    <source>
        <strain evidence="2">IMI 356814</strain>
    </source>
</reference>
<accession>A0A9W8Y8N5</accession>
<organism evidence="2 3">
    <name type="scientific">Neocucurbitaria cava</name>
    <dbReference type="NCBI Taxonomy" id="798079"/>
    <lineage>
        <taxon>Eukaryota</taxon>
        <taxon>Fungi</taxon>
        <taxon>Dikarya</taxon>
        <taxon>Ascomycota</taxon>
        <taxon>Pezizomycotina</taxon>
        <taxon>Dothideomycetes</taxon>
        <taxon>Pleosporomycetidae</taxon>
        <taxon>Pleosporales</taxon>
        <taxon>Pleosporineae</taxon>
        <taxon>Cucurbitariaceae</taxon>
        <taxon>Neocucurbitaria</taxon>
    </lineage>
</organism>
<feature type="region of interest" description="Disordered" evidence="1">
    <location>
        <begin position="74"/>
        <end position="101"/>
    </location>
</feature>
<evidence type="ECO:0000313" key="3">
    <source>
        <dbReference type="Proteomes" id="UP001140560"/>
    </source>
</evidence>
<dbReference type="Proteomes" id="UP001140560">
    <property type="component" value="Unassembled WGS sequence"/>
</dbReference>
<sequence length="401" mass="46374">MPITTTIIDPNGDLVLVLKNPIYSFQPFQKVAKPRAPPQNAVADLYLFGMPLTKSIDSLEDEFNSLSLAADTVGVEAKDQNDKDEDDRSDQDEDDQSGEQEDIEDAEFHFLVSSRQLRIVSRYFDVMFKREFLESIIQEDGKYRVETQDFHPKALEHVLNVVHVQNRRVPKKLSLRMLAHICVVVDYYDLKDAFLPWASLWTDSLKLYDIHVGRDVVYGERHIWLVFVGLVFEQEREFKMATNSIVCTCPDFTQDLEFPRVDSVLNKLFNWRLLSVEIMIHRINELKEKVQNGELGCSNQECQTRALAYVEKQLKRAETLLPKEGSSFMNIHFRMEVAGVEFLRSNYCSCLLQHANQPCCSSCRNPDPLSFEHIIEQARTPLGFFRPQKMGFPEEEGFEGF</sequence>